<feature type="transmembrane region" description="Helical" evidence="7">
    <location>
        <begin position="483"/>
        <end position="503"/>
    </location>
</feature>
<keyword evidence="4 7" id="KW-1133">Transmembrane helix</keyword>
<evidence type="ECO:0000256" key="4">
    <source>
        <dbReference type="ARBA" id="ARBA00022989"/>
    </source>
</evidence>
<feature type="domain" description="Major facilitator superfamily (MFS) profile" evidence="8">
    <location>
        <begin position="84"/>
        <end position="507"/>
    </location>
</feature>
<feature type="transmembrane region" description="Helical" evidence="7">
    <location>
        <begin position="418"/>
        <end position="439"/>
    </location>
</feature>
<keyword evidence="3 7" id="KW-0812">Transmembrane</keyword>
<dbReference type="GO" id="GO:0005886">
    <property type="term" value="C:plasma membrane"/>
    <property type="evidence" value="ECO:0007669"/>
    <property type="project" value="TreeGrafter"/>
</dbReference>
<dbReference type="EMBL" id="CP090172">
    <property type="protein sequence ID" value="UJO22795.1"/>
    <property type="molecule type" value="Genomic_DNA"/>
</dbReference>
<protein>
    <submittedName>
        <fullName evidence="9">Polyamine transporter 4</fullName>
    </submittedName>
</protein>
<dbReference type="PANTHER" id="PTHR23502:SF38">
    <property type="entry name" value="POLYAMINE TRANSPORTER 4"/>
    <property type="match status" value="1"/>
</dbReference>
<feature type="transmembrane region" description="Helical" evidence="7">
    <location>
        <begin position="460"/>
        <end position="477"/>
    </location>
</feature>
<evidence type="ECO:0000313" key="9">
    <source>
        <dbReference type="EMBL" id="UJO22795.1"/>
    </source>
</evidence>
<gene>
    <name evidence="9" type="ORF">CLAFUR5_11931</name>
</gene>
<dbReference type="GO" id="GO:0015606">
    <property type="term" value="F:spermidine transmembrane transporter activity"/>
    <property type="evidence" value="ECO:0007669"/>
    <property type="project" value="TreeGrafter"/>
</dbReference>
<dbReference type="AlphaFoldDB" id="A0A9Q8UUD6"/>
<evidence type="ECO:0000256" key="1">
    <source>
        <dbReference type="ARBA" id="ARBA00004141"/>
    </source>
</evidence>
<evidence type="ECO:0000256" key="7">
    <source>
        <dbReference type="SAM" id="Phobius"/>
    </source>
</evidence>
<keyword evidence="10" id="KW-1185">Reference proteome</keyword>
<dbReference type="Pfam" id="PF07690">
    <property type="entry name" value="MFS_1"/>
    <property type="match status" value="1"/>
</dbReference>
<feature type="compositionally biased region" description="Basic and acidic residues" evidence="6">
    <location>
        <begin position="28"/>
        <end position="45"/>
    </location>
</feature>
<evidence type="ECO:0000256" key="3">
    <source>
        <dbReference type="ARBA" id="ARBA00022692"/>
    </source>
</evidence>
<dbReference type="KEGG" id="ffu:CLAFUR5_11931"/>
<dbReference type="InterPro" id="IPR036259">
    <property type="entry name" value="MFS_trans_sf"/>
</dbReference>
<dbReference type="InterPro" id="IPR011701">
    <property type="entry name" value="MFS"/>
</dbReference>
<evidence type="ECO:0000256" key="2">
    <source>
        <dbReference type="ARBA" id="ARBA00008335"/>
    </source>
</evidence>
<reference evidence="9" key="1">
    <citation type="submission" date="2021-12" db="EMBL/GenBank/DDBJ databases">
        <authorList>
            <person name="Zaccaron A."/>
            <person name="Stergiopoulos I."/>
        </authorList>
    </citation>
    <scope>NUCLEOTIDE SEQUENCE</scope>
    <source>
        <strain evidence="9">Race5_Kim</strain>
    </source>
</reference>
<dbReference type="Proteomes" id="UP000756132">
    <property type="component" value="Chromosome 10"/>
</dbReference>
<feature type="compositionally biased region" description="Polar residues" evidence="6">
    <location>
        <begin position="1"/>
        <end position="15"/>
    </location>
</feature>
<reference evidence="9" key="2">
    <citation type="journal article" date="2022" name="Microb. Genom.">
        <title>A chromosome-scale genome assembly of the tomato pathogen Cladosporium fulvum reveals a compartmentalized genome architecture and the presence of a dispensable chromosome.</title>
        <authorList>
            <person name="Zaccaron A.Z."/>
            <person name="Chen L.H."/>
            <person name="Samaras A."/>
            <person name="Stergiopoulos I."/>
        </authorList>
    </citation>
    <scope>NUCLEOTIDE SEQUENCE</scope>
    <source>
        <strain evidence="9">Race5_Kim</strain>
    </source>
</reference>
<dbReference type="FunFam" id="1.20.1250.20:FF:000082">
    <property type="entry name" value="MFS multidrug transporter, putative"/>
    <property type="match status" value="1"/>
</dbReference>
<evidence type="ECO:0000259" key="8">
    <source>
        <dbReference type="PROSITE" id="PS50850"/>
    </source>
</evidence>
<dbReference type="SUPFAM" id="SSF103473">
    <property type="entry name" value="MFS general substrate transporter"/>
    <property type="match status" value="1"/>
</dbReference>
<organism evidence="9 10">
    <name type="scientific">Passalora fulva</name>
    <name type="common">Tomato leaf mold</name>
    <name type="synonym">Cladosporium fulvum</name>
    <dbReference type="NCBI Taxonomy" id="5499"/>
    <lineage>
        <taxon>Eukaryota</taxon>
        <taxon>Fungi</taxon>
        <taxon>Dikarya</taxon>
        <taxon>Ascomycota</taxon>
        <taxon>Pezizomycotina</taxon>
        <taxon>Dothideomycetes</taxon>
        <taxon>Dothideomycetidae</taxon>
        <taxon>Mycosphaerellales</taxon>
        <taxon>Mycosphaerellaceae</taxon>
        <taxon>Fulvia</taxon>
    </lineage>
</organism>
<comment type="subcellular location">
    <subcellularLocation>
        <location evidence="1">Membrane</location>
        <topology evidence="1">Multi-pass membrane protein</topology>
    </subcellularLocation>
</comment>
<feature type="transmembrane region" description="Helical" evidence="7">
    <location>
        <begin position="236"/>
        <end position="257"/>
    </location>
</feature>
<dbReference type="CDD" id="cd17323">
    <property type="entry name" value="MFS_Tpo1_MDR_like"/>
    <property type="match status" value="1"/>
</dbReference>
<feature type="compositionally biased region" description="Basic and acidic residues" evidence="6">
    <location>
        <begin position="53"/>
        <end position="63"/>
    </location>
</feature>
<name>A0A9Q8UUD6_PASFU</name>
<sequence>MAQDSARTSRTMSPKSTDDEEKDIGQSQREHPSSQDTTQSHDPEKQTSNNASHNDDDQKKLDDWDSPGDADNPLNWPTSKKAYHTLIPSTIAFVCTLGSSIITPGQESIMSDLGVSMEVSLLPYVLYVIGLAFGPMLAAPLSETFGRRAVYWTGMPVFMLFTLGAGFSNNIAALCICRFFSAVFGSPGLSIGSATISDIWTPLQRAAPMTFYVTTPFLGPAIGPLVGGFVAEKMGWRWTVWTLLFFEVACLSPALFMKETYKKAILRKRAKARGLRYPEPERTPVQAAKFFLRSTLTRPAHMFCVEPVVLCFTSYVSINFGTLYAFFAAFPYVFETQYGFGLGQVGLFFIGLGVGSTAGGAFIIVFSKLMYGRKIAQHGKVPPEAKLYLAMIGSLCLPVSLFWFGWTTQEKVHWMAPVVAEAIFGFGNLLIFMSSVLYVMDFYGPLVGASAMGANNLGRYALGAIFPLFIVQMYRGLGIGWATSLLGFVSVVLAPIPWVLFMFGPTLRSRSTYAKPEGN</sequence>
<dbReference type="PROSITE" id="PS50850">
    <property type="entry name" value="MFS"/>
    <property type="match status" value="1"/>
</dbReference>
<dbReference type="PANTHER" id="PTHR23502">
    <property type="entry name" value="MAJOR FACILITATOR SUPERFAMILY"/>
    <property type="match status" value="1"/>
</dbReference>
<feature type="transmembrane region" description="Helical" evidence="7">
    <location>
        <begin position="149"/>
        <end position="165"/>
    </location>
</feature>
<dbReference type="GO" id="GO:0000297">
    <property type="term" value="F:spermine transmembrane transporter activity"/>
    <property type="evidence" value="ECO:0007669"/>
    <property type="project" value="TreeGrafter"/>
</dbReference>
<feature type="transmembrane region" description="Helical" evidence="7">
    <location>
        <begin position="209"/>
        <end position="230"/>
    </location>
</feature>
<feature type="transmembrane region" description="Helical" evidence="7">
    <location>
        <begin position="346"/>
        <end position="366"/>
    </location>
</feature>
<dbReference type="InterPro" id="IPR020846">
    <property type="entry name" value="MFS_dom"/>
</dbReference>
<keyword evidence="5 7" id="KW-0472">Membrane</keyword>
<evidence type="ECO:0000256" key="5">
    <source>
        <dbReference type="ARBA" id="ARBA00023136"/>
    </source>
</evidence>
<feature type="transmembrane region" description="Helical" evidence="7">
    <location>
        <begin position="308"/>
        <end position="334"/>
    </location>
</feature>
<feature type="region of interest" description="Disordered" evidence="6">
    <location>
        <begin position="1"/>
        <end position="77"/>
    </location>
</feature>
<evidence type="ECO:0000313" key="10">
    <source>
        <dbReference type="Proteomes" id="UP000756132"/>
    </source>
</evidence>
<dbReference type="OrthoDB" id="3936150at2759"/>
<comment type="similarity">
    <text evidence="2">Belongs to the major facilitator superfamily.</text>
</comment>
<dbReference type="RefSeq" id="XP_047767161.1">
    <property type="nucleotide sequence ID" value="XM_047911079.1"/>
</dbReference>
<accession>A0A9Q8UUD6</accession>
<dbReference type="GeneID" id="71991809"/>
<feature type="transmembrane region" description="Helical" evidence="7">
    <location>
        <begin position="122"/>
        <end position="142"/>
    </location>
</feature>
<feature type="transmembrane region" description="Helical" evidence="7">
    <location>
        <begin position="387"/>
        <end position="406"/>
    </location>
</feature>
<dbReference type="Gene3D" id="1.20.1250.20">
    <property type="entry name" value="MFS general substrate transporter like domains"/>
    <property type="match status" value="1"/>
</dbReference>
<proteinExistence type="inferred from homology"/>
<evidence type="ECO:0000256" key="6">
    <source>
        <dbReference type="SAM" id="MobiDB-lite"/>
    </source>
</evidence>